<feature type="compositionally biased region" description="Basic and acidic residues" evidence="3">
    <location>
        <begin position="93"/>
        <end position="107"/>
    </location>
</feature>
<feature type="compositionally biased region" description="Basic and acidic residues" evidence="3">
    <location>
        <begin position="124"/>
        <end position="145"/>
    </location>
</feature>
<dbReference type="EMBL" id="KJ586125">
    <property type="protein sequence ID" value="AIE56159.1"/>
    <property type="molecule type" value="Genomic_DNA"/>
</dbReference>
<name>A0A075F7E4_9ASPA</name>
<dbReference type="InterPro" id="IPR030513">
    <property type="entry name" value="Dehydrin_CS"/>
</dbReference>
<protein>
    <submittedName>
        <fullName evidence="4">Dehydrin 1</fullName>
    </submittedName>
</protein>
<evidence type="ECO:0000256" key="3">
    <source>
        <dbReference type="SAM" id="MobiDB-lite"/>
    </source>
</evidence>
<organism evidence="4">
    <name type="scientific">Phalaenopsis aphrodite</name>
    <dbReference type="NCBI Taxonomy" id="212056"/>
    <lineage>
        <taxon>Eukaryota</taxon>
        <taxon>Viridiplantae</taxon>
        <taxon>Streptophyta</taxon>
        <taxon>Embryophyta</taxon>
        <taxon>Tracheophyta</taxon>
        <taxon>Spermatophyta</taxon>
        <taxon>Magnoliopsida</taxon>
        <taxon>Liliopsida</taxon>
        <taxon>Asparagales</taxon>
        <taxon>Orchidaceae</taxon>
        <taxon>Epidendroideae</taxon>
        <taxon>Vandeae</taxon>
        <taxon>Aeridinae</taxon>
        <taxon>Phalaenopsis</taxon>
    </lineage>
</organism>
<feature type="compositionally biased region" description="Basic and acidic residues" evidence="3">
    <location>
        <begin position="19"/>
        <end position="28"/>
    </location>
</feature>
<accession>A0A075F7E4</accession>
<reference evidence="4" key="1">
    <citation type="journal article" date="2014" name="Plant Cell Physiol.">
        <title>Cold response in Phalaenopsis aphrodite and characterization of PaCBF1 and PaICE1.</title>
        <authorList>
            <person name="Peng P.H."/>
            <person name="Lin C.H."/>
            <person name="Tsai H.W."/>
            <person name="Lin T.Y."/>
        </authorList>
    </citation>
    <scope>NUCLEOTIDE SEQUENCE</scope>
</reference>
<evidence type="ECO:0000313" key="4">
    <source>
        <dbReference type="EMBL" id="AIE56159.1"/>
    </source>
</evidence>
<proteinExistence type="inferred from homology"/>
<feature type="compositionally biased region" description="Low complexity" evidence="3">
    <location>
        <begin position="68"/>
        <end position="77"/>
    </location>
</feature>
<dbReference type="PANTHER" id="PTHR33346">
    <property type="entry name" value="DEHYDRIN XERO 2-RELATED"/>
    <property type="match status" value="1"/>
</dbReference>
<gene>
    <name evidence="4" type="primary">DHN1</name>
</gene>
<evidence type="ECO:0000256" key="1">
    <source>
        <dbReference type="ARBA" id="ARBA00008403"/>
    </source>
</evidence>
<reference evidence="4" key="2">
    <citation type="submission" date="2014-03" db="EMBL/GenBank/DDBJ databases">
        <authorList>
            <person name="Lin T.-Y."/>
            <person name="Peng P.-H."/>
        </authorList>
    </citation>
    <scope>NUCLEOTIDE SEQUENCE</scope>
</reference>
<dbReference type="GO" id="GO:0009737">
    <property type="term" value="P:response to abscisic acid"/>
    <property type="evidence" value="ECO:0007669"/>
    <property type="project" value="TreeGrafter"/>
</dbReference>
<dbReference type="PANTHER" id="PTHR33346:SF42">
    <property type="entry name" value="DEHYDRIN XERO 1"/>
    <property type="match status" value="1"/>
</dbReference>
<dbReference type="GO" id="GO:0005829">
    <property type="term" value="C:cytosol"/>
    <property type="evidence" value="ECO:0007669"/>
    <property type="project" value="TreeGrafter"/>
</dbReference>
<dbReference type="GO" id="GO:0009414">
    <property type="term" value="P:response to water deprivation"/>
    <property type="evidence" value="ECO:0007669"/>
    <property type="project" value="TreeGrafter"/>
</dbReference>
<feature type="compositionally biased region" description="Basic and acidic residues" evidence="3">
    <location>
        <begin position="40"/>
        <end position="53"/>
    </location>
</feature>
<feature type="region of interest" description="Disordered" evidence="3">
    <location>
        <begin position="1"/>
        <end position="145"/>
    </location>
</feature>
<dbReference type="PROSITE" id="PS00315">
    <property type="entry name" value="DEHYDRIN_1"/>
    <property type="match status" value="1"/>
</dbReference>
<dbReference type="Pfam" id="PF00257">
    <property type="entry name" value="Dehydrin"/>
    <property type="match status" value="1"/>
</dbReference>
<sequence>MDPSGNPIHHHTGGIGDHGGQKLHDEHGNPISGHGNVGYVDHHHTGGIGEHKTGGQNLHGEPGVLRRSGSSSSSSSSSEDDGLGGRRKKKGVKDKIKEKLPGGHKNEQNQQQQHFDHGVATGEQTHEKKGIIEKIKEKLPGSHSH</sequence>
<dbReference type="AlphaFoldDB" id="A0A075F7E4"/>
<dbReference type="GO" id="GO:0009631">
    <property type="term" value="P:cold acclimation"/>
    <property type="evidence" value="ECO:0007669"/>
    <property type="project" value="TreeGrafter"/>
</dbReference>
<dbReference type="InterPro" id="IPR000167">
    <property type="entry name" value="Dehydrin"/>
</dbReference>
<comment type="similarity">
    <text evidence="1 2">Belongs to the plant dehydrin family.</text>
</comment>
<evidence type="ECO:0000256" key="2">
    <source>
        <dbReference type="RuleBase" id="RU003995"/>
    </source>
</evidence>
<dbReference type="PROSITE" id="PS00823">
    <property type="entry name" value="DEHYDRIN_2"/>
    <property type="match status" value="1"/>
</dbReference>